<name>A0AAV2SJE5_MEGNR</name>
<reference evidence="1 2" key="1">
    <citation type="submission" date="2024-05" db="EMBL/GenBank/DDBJ databases">
        <authorList>
            <person name="Wallberg A."/>
        </authorList>
    </citation>
    <scope>NUCLEOTIDE SEQUENCE [LARGE SCALE GENOMIC DNA]</scope>
</reference>
<dbReference type="Proteomes" id="UP001497623">
    <property type="component" value="Unassembled WGS sequence"/>
</dbReference>
<sequence length="209" mass="23590">NSDNILSYADLMLFGSGNRRPRCRQRKRCTKKAGTCLRKGTCTGKSTRGCPGRKCTCCLPETTDPPAVEYGVCATNNPGAWDERPDPPDDWYCFGVEGCTCYVPPPQCRLSNCQYREDGHAGYLLGVCSTILLPPSMEWVNRGQQECADTCVCFTKMWQDFWRLEMGRAKYITCTSNTSPTRTSSGEKNSKIRGHTVLFYFEIRKKDKK</sequence>
<dbReference type="AlphaFoldDB" id="A0AAV2SJE5"/>
<comment type="caution">
    <text evidence="1">The sequence shown here is derived from an EMBL/GenBank/DDBJ whole genome shotgun (WGS) entry which is preliminary data.</text>
</comment>
<feature type="non-terminal residue" evidence="1">
    <location>
        <position position="1"/>
    </location>
</feature>
<protein>
    <submittedName>
        <fullName evidence="1">Uncharacterized protein</fullName>
    </submittedName>
</protein>
<evidence type="ECO:0000313" key="2">
    <source>
        <dbReference type="Proteomes" id="UP001497623"/>
    </source>
</evidence>
<organism evidence="1 2">
    <name type="scientific">Meganyctiphanes norvegica</name>
    <name type="common">Northern krill</name>
    <name type="synonym">Thysanopoda norvegica</name>
    <dbReference type="NCBI Taxonomy" id="48144"/>
    <lineage>
        <taxon>Eukaryota</taxon>
        <taxon>Metazoa</taxon>
        <taxon>Ecdysozoa</taxon>
        <taxon>Arthropoda</taxon>
        <taxon>Crustacea</taxon>
        <taxon>Multicrustacea</taxon>
        <taxon>Malacostraca</taxon>
        <taxon>Eumalacostraca</taxon>
        <taxon>Eucarida</taxon>
        <taxon>Euphausiacea</taxon>
        <taxon>Euphausiidae</taxon>
        <taxon>Meganyctiphanes</taxon>
    </lineage>
</organism>
<accession>A0AAV2SJE5</accession>
<keyword evidence="2" id="KW-1185">Reference proteome</keyword>
<dbReference type="EMBL" id="CAXKWB010071872">
    <property type="protein sequence ID" value="CAL4195599.1"/>
    <property type="molecule type" value="Genomic_DNA"/>
</dbReference>
<evidence type="ECO:0000313" key="1">
    <source>
        <dbReference type="EMBL" id="CAL4195599.1"/>
    </source>
</evidence>
<proteinExistence type="predicted"/>
<gene>
    <name evidence="1" type="ORF">MNOR_LOCUS37063</name>
</gene>